<organism evidence="1">
    <name type="scientific">Arundo donax</name>
    <name type="common">Giant reed</name>
    <name type="synonym">Donax arundinaceus</name>
    <dbReference type="NCBI Taxonomy" id="35708"/>
    <lineage>
        <taxon>Eukaryota</taxon>
        <taxon>Viridiplantae</taxon>
        <taxon>Streptophyta</taxon>
        <taxon>Embryophyta</taxon>
        <taxon>Tracheophyta</taxon>
        <taxon>Spermatophyta</taxon>
        <taxon>Magnoliopsida</taxon>
        <taxon>Liliopsida</taxon>
        <taxon>Poales</taxon>
        <taxon>Poaceae</taxon>
        <taxon>PACMAD clade</taxon>
        <taxon>Arundinoideae</taxon>
        <taxon>Arundineae</taxon>
        <taxon>Arundo</taxon>
    </lineage>
</organism>
<reference evidence="1" key="2">
    <citation type="journal article" date="2015" name="Data Brief">
        <title>Shoot transcriptome of the giant reed, Arundo donax.</title>
        <authorList>
            <person name="Barrero R.A."/>
            <person name="Guerrero F.D."/>
            <person name="Moolhuijzen P."/>
            <person name="Goolsby J.A."/>
            <person name="Tidwell J."/>
            <person name="Bellgard S.E."/>
            <person name="Bellgard M.I."/>
        </authorList>
    </citation>
    <scope>NUCLEOTIDE SEQUENCE</scope>
    <source>
        <tissue evidence="1">Shoot tissue taken approximately 20 cm above the soil surface</tissue>
    </source>
</reference>
<sequence>MRASNCRGAIGVEGPWSRTKIGRRAASLHPLPSPS</sequence>
<protein>
    <submittedName>
        <fullName evidence="1">Uncharacterized protein</fullName>
    </submittedName>
</protein>
<evidence type="ECO:0000313" key="1">
    <source>
        <dbReference type="EMBL" id="JAD28480.1"/>
    </source>
</evidence>
<proteinExistence type="predicted"/>
<dbReference type="AlphaFoldDB" id="A0A0A8YVE7"/>
<name>A0A0A8YVE7_ARUDO</name>
<dbReference type="EMBL" id="GBRH01269415">
    <property type="protein sequence ID" value="JAD28480.1"/>
    <property type="molecule type" value="Transcribed_RNA"/>
</dbReference>
<accession>A0A0A8YVE7</accession>
<reference evidence="1" key="1">
    <citation type="submission" date="2014-09" db="EMBL/GenBank/DDBJ databases">
        <authorList>
            <person name="Magalhaes I.L.F."/>
            <person name="Oliveira U."/>
            <person name="Santos F.R."/>
            <person name="Vidigal T.H.D.A."/>
            <person name="Brescovit A.D."/>
            <person name="Santos A.J."/>
        </authorList>
    </citation>
    <scope>NUCLEOTIDE SEQUENCE</scope>
    <source>
        <tissue evidence="1">Shoot tissue taken approximately 20 cm above the soil surface</tissue>
    </source>
</reference>